<dbReference type="RefSeq" id="WP_380603839.1">
    <property type="nucleotide sequence ID" value="NZ_JBHSDU010000015.1"/>
</dbReference>
<name>A0ABV8T1B7_9GAMM</name>
<accession>A0ABV8T1B7</accession>
<comment type="subcellular location">
    <subcellularLocation>
        <location evidence="1">Cell membrane</location>
    </subcellularLocation>
</comment>
<gene>
    <name evidence="10" type="primary">cls</name>
    <name evidence="10" type="ORF">ACFPN2_30675</name>
</gene>
<sequence>MPPIVSKQRVLSEDESDPLLKAALEEYKGDAAVRELVTAVRQSSSMPLTSGNRVGALIDGPQTYAAIEAELKTAKHHIHLETFIFGADEIGRRFGDLLAQKRKEGVEVRVLYDSIGSMDTPKDFFEQLRKQGIEVREFRPMNPVKNPRIWDINNRDHRKIIVVDGKVGFAGGINIDSTYSSPSSSRPGPKRGIEDGWRDTHMRIQGPAVKQLQTLFLQSWAEAGEPLQAKDGDQYLPPPRSAGDTLITIVSNDSESDDRSLYGTYLAAFTHSSSRLWITHAYFAPNPELLQALEGASRRGVDVRLVVPAFTDSRIVLNATQATFTPLLKAGVKIYELKDALLHAKTVVIDGTVSIVGSANLDMRSFVHNDEVNAIVVDREFGQRMEEVFKRDERSSRPVTLERWEKRSLWQRMKEFGVKLFGYWI</sequence>
<keyword evidence="7" id="KW-0472">Membrane</keyword>
<dbReference type="PROSITE" id="PS50035">
    <property type="entry name" value="PLD"/>
    <property type="match status" value="2"/>
</dbReference>
<feature type="domain" description="PLD phosphodiesterase" evidence="9">
    <location>
        <begin position="338"/>
        <end position="365"/>
    </location>
</feature>
<feature type="domain" description="PLD phosphodiesterase" evidence="9">
    <location>
        <begin position="152"/>
        <end position="179"/>
    </location>
</feature>
<proteinExistence type="predicted"/>
<keyword evidence="5" id="KW-0677">Repeat</keyword>
<dbReference type="Pfam" id="PF13091">
    <property type="entry name" value="PLDc_2"/>
    <property type="match status" value="2"/>
</dbReference>
<dbReference type="SUPFAM" id="SSF56024">
    <property type="entry name" value="Phospholipase D/nuclease"/>
    <property type="match status" value="2"/>
</dbReference>
<dbReference type="Proteomes" id="UP001595904">
    <property type="component" value="Unassembled WGS sequence"/>
</dbReference>
<organism evidence="10 11">
    <name type="scientific">Steroidobacter flavus</name>
    <dbReference type="NCBI Taxonomy" id="1842136"/>
    <lineage>
        <taxon>Bacteria</taxon>
        <taxon>Pseudomonadati</taxon>
        <taxon>Pseudomonadota</taxon>
        <taxon>Gammaproteobacteria</taxon>
        <taxon>Steroidobacterales</taxon>
        <taxon>Steroidobacteraceae</taxon>
        <taxon>Steroidobacter</taxon>
    </lineage>
</organism>
<keyword evidence="2" id="KW-1003">Cell membrane</keyword>
<dbReference type="CDD" id="cd09112">
    <property type="entry name" value="PLDc_CLS_2"/>
    <property type="match status" value="1"/>
</dbReference>
<evidence type="ECO:0000256" key="7">
    <source>
        <dbReference type="ARBA" id="ARBA00023136"/>
    </source>
</evidence>
<evidence type="ECO:0000256" key="5">
    <source>
        <dbReference type="ARBA" id="ARBA00022737"/>
    </source>
</evidence>
<dbReference type="PANTHER" id="PTHR21248">
    <property type="entry name" value="CARDIOLIPIN SYNTHASE"/>
    <property type="match status" value="1"/>
</dbReference>
<reference evidence="11" key="1">
    <citation type="journal article" date="2019" name="Int. J. Syst. Evol. Microbiol.">
        <title>The Global Catalogue of Microorganisms (GCM) 10K type strain sequencing project: providing services to taxonomists for standard genome sequencing and annotation.</title>
        <authorList>
            <consortium name="The Broad Institute Genomics Platform"/>
            <consortium name="The Broad Institute Genome Sequencing Center for Infectious Disease"/>
            <person name="Wu L."/>
            <person name="Ma J."/>
        </authorList>
    </citation>
    <scope>NUCLEOTIDE SEQUENCE [LARGE SCALE GENOMIC DNA]</scope>
    <source>
        <strain evidence="11">CGMCC 1.10759</strain>
    </source>
</reference>
<evidence type="ECO:0000256" key="6">
    <source>
        <dbReference type="ARBA" id="ARBA00022989"/>
    </source>
</evidence>
<evidence type="ECO:0000256" key="1">
    <source>
        <dbReference type="ARBA" id="ARBA00004236"/>
    </source>
</evidence>
<dbReference type="SMART" id="SM00155">
    <property type="entry name" value="PLDc"/>
    <property type="match status" value="2"/>
</dbReference>
<dbReference type="EC" id="2.7.8.-" evidence="8"/>
<evidence type="ECO:0000256" key="8">
    <source>
        <dbReference type="NCBIfam" id="TIGR04265"/>
    </source>
</evidence>
<keyword evidence="3" id="KW-0808">Transferase</keyword>
<dbReference type="NCBIfam" id="TIGR04265">
    <property type="entry name" value="bac_cardiolipin"/>
    <property type="match status" value="1"/>
</dbReference>
<protein>
    <recommendedName>
        <fullName evidence="8">Cardiolipin synthase</fullName>
        <ecNumber evidence="8">2.7.8.-</ecNumber>
    </recommendedName>
</protein>
<evidence type="ECO:0000313" key="10">
    <source>
        <dbReference type="EMBL" id="MFC4313481.1"/>
    </source>
</evidence>
<dbReference type="InterPro" id="IPR022924">
    <property type="entry name" value="Cardiolipin_synthase"/>
</dbReference>
<keyword evidence="11" id="KW-1185">Reference proteome</keyword>
<evidence type="ECO:0000256" key="3">
    <source>
        <dbReference type="ARBA" id="ARBA00022679"/>
    </source>
</evidence>
<evidence type="ECO:0000259" key="9">
    <source>
        <dbReference type="PROSITE" id="PS50035"/>
    </source>
</evidence>
<dbReference type="InterPro" id="IPR025202">
    <property type="entry name" value="PLD-like_dom"/>
</dbReference>
<keyword evidence="4" id="KW-0812">Transmembrane</keyword>
<evidence type="ECO:0000313" key="11">
    <source>
        <dbReference type="Proteomes" id="UP001595904"/>
    </source>
</evidence>
<evidence type="ECO:0000256" key="2">
    <source>
        <dbReference type="ARBA" id="ARBA00022475"/>
    </source>
</evidence>
<dbReference type="InterPro" id="IPR001736">
    <property type="entry name" value="PLipase_D/transphosphatidylase"/>
</dbReference>
<dbReference type="CDD" id="cd09110">
    <property type="entry name" value="PLDc_CLS_1"/>
    <property type="match status" value="1"/>
</dbReference>
<dbReference type="Gene3D" id="3.30.870.10">
    <property type="entry name" value="Endonuclease Chain A"/>
    <property type="match status" value="2"/>
</dbReference>
<dbReference type="EMBL" id="JBHSDU010000015">
    <property type="protein sequence ID" value="MFC4313481.1"/>
    <property type="molecule type" value="Genomic_DNA"/>
</dbReference>
<evidence type="ECO:0000256" key="4">
    <source>
        <dbReference type="ARBA" id="ARBA00022692"/>
    </source>
</evidence>
<keyword evidence="6" id="KW-1133">Transmembrane helix</keyword>
<dbReference type="PANTHER" id="PTHR21248:SF22">
    <property type="entry name" value="PHOSPHOLIPASE D"/>
    <property type="match status" value="1"/>
</dbReference>
<comment type="caution">
    <text evidence="10">The sequence shown here is derived from an EMBL/GenBank/DDBJ whole genome shotgun (WGS) entry which is preliminary data.</text>
</comment>